<sequence length="414" mass="44107">MERALRRTAWAAACAGLVTLASASQAGDGAAAQWRRDIPLPPGASLQGVPFRDLAGFAQDDHLEAFAVFLRSCVSIASGARALRDAVPAPASLVSVCRRALSAEVRDKASAQRFFETNFRAFRVSAKPDGSSDAFLTGYFEPVVDGSLAEGPDFSAPILSRPDDLVTLPSAASPGSGPLAGLAAARRLPDQSLWPYPDRAAIEAGDIFGHAVPIVWLRDAVEVFIVQVQGSARVRLADGTLLRLVYAGRNGQPYTSIGKILVDTGEIAAQDMSLARLKQWIRDHGQSPSEPGGALMQRNRSYIFFDLETSLGLDEGPVGGAGLSLSRLRSIAIDRSIWPYGLPAWIEAEIPWRDASPSPFRRLMIAQDTGSAIIGPARADIFFGSGDDAGARAGDIRSSGDFVIFLPFEEGSDR</sequence>
<keyword evidence="9" id="KW-1185">Reference proteome</keyword>
<dbReference type="GO" id="GO:0071555">
    <property type="term" value="P:cell wall organization"/>
    <property type="evidence" value="ECO:0007669"/>
    <property type="project" value="UniProtKB-KW"/>
</dbReference>
<evidence type="ECO:0000313" key="8">
    <source>
        <dbReference type="EMBL" id="SFK38337.1"/>
    </source>
</evidence>
<proteinExistence type="predicted"/>
<dbReference type="InterPro" id="IPR010611">
    <property type="entry name" value="3D_dom"/>
</dbReference>
<dbReference type="GO" id="GO:0009254">
    <property type="term" value="P:peptidoglycan turnover"/>
    <property type="evidence" value="ECO:0007669"/>
    <property type="project" value="InterPro"/>
</dbReference>
<dbReference type="InterPro" id="IPR005300">
    <property type="entry name" value="MltA_B"/>
</dbReference>
<comment type="catalytic activity">
    <reaction evidence="1">
        <text>Exolytic cleavage of the (1-&gt;4)-beta-glycosidic linkage between N-acetylmuramic acid (MurNAc) and N-acetylglucosamine (GlcNAc) residues in peptidoglycan, from either the reducing or the non-reducing ends of the peptidoglycan chains, with concomitant formation of a 1,6-anhydrobond in the MurNAc residue.</text>
        <dbReference type="EC" id="4.2.2.n1"/>
    </reaction>
</comment>
<dbReference type="CDD" id="cd14668">
    <property type="entry name" value="mlta_B"/>
    <property type="match status" value="1"/>
</dbReference>
<dbReference type="GO" id="GO:0004553">
    <property type="term" value="F:hydrolase activity, hydrolyzing O-glycosyl compounds"/>
    <property type="evidence" value="ECO:0007669"/>
    <property type="project" value="InterPro"/>
</dbReference>
<organism evidence="8 9">
    <name type="scientific">Methylocapsa palsarum</name>
    <dbReference type="NCBI Taxonomy" id="1612308"/>
    <lineage>
        <taxon>Bacteria</taxon>
        <taxon>Pseudomonadati</taxon>
        <taxon>Pseudomonadota</taxon>
        <taxon>Alphaproteobacteria</taxon>
        <taxon>Hyphomicrobiales</taxon>
        <taxon>Beijerinckiaceae</taxon>
        <taxon>Methylocapsa</taxon>
    </lineage>
</organism>
<keyword evidence="6" id="KW-0732">Signal</keyword>
<dbReference type="Pfam" id="PF06725">
    <property type="entry name" value="3D"/>
    <property type="match status" value="1"/>
</dbReference>
<dbReference type="Proteomes" id="UP000198755">
    <property type="component" value="Unassembled WGS sequence"/>
</dbReference>
<evidence type="ECO:0000256" key="1">
    <source>
        <dbReference type="ARBA" id="ARBA00001420"/>
    </source>
</evidence>
<dbReference type="EMBL" id="FOSN01000007">
    <property type="protein sequence ID" value="SFK38337.1"/>
    <property type="molecule type" value="Genomic_DNA"/>
</dbReference>
<reference evidence="8 9" key="1">
    <citation type="submission" date="2016-10" db="EMBL/GenBank/DDBJ databases">
        <authorList>
            <person name="de Groot N.N."/>
        </authorList>
    </citation>
    <scope>NUCLEOTIDE SEQUENCE [LARGE SCALE GENOMIC DNA]</scope>
    <source>
        <strain evidence="8 9">NE2</strain>
    </source>
</reference>
<dbReference type="CDD" id="cd14485">
    <property type="entry name" value="mltA_like_LT_A"/>
    <property type="match status" value="1"/>
</dbReference>
<feature type="signal peptide" evidence="6">
    <location>
        <begin position="1"/>
        <end position="26"/>
    </location>
</feature>
<keyword evidence="4" id="KW-0961">Cell wall biogenesis/degradation</keyword>
<dbReference type="InterPro" id="IPR026044">
    <property type="entry name" value="MltA"/>
</dbReference>
<dbReference type="SUPFAM" id="SSF50685">
    <property type="entry name" value="Barwin-like endoglucanases"/>
    <property type="match status" value="1"/>
</dbReference>
<evidence type="ECO:0000259" key="7">
    <source>
        <dbReference type="SMART" id="SM00925"/>
    </source>
</evidence>
<dbReference type="GO" id="GO:0008933">
    <property type="term" value="F:peptidoglycan lytic transglycosylase activity"/>
    <property type="evidence" value="ECO:0007669"/>
    <property type="project" value="TreeGrafter"/>
</dbReference>
<accession>A0A1I3Z2V2</accession>
<protein>
    <recommendedName>
        <fullName evidence="2">peptidoglycan lytic exotransglycosylase</fullName>
        <ecNumber evidence="2">4.2.2.n1</ecNumber>
    </recommendedName>
    <alternativeName>
        <fullName evidence="5">Murein hydrolase A</fullName>
    </alternativeName>
</protein>
<evidence type="ECO:0000256" key="4">
    <source>
        <dbReference type="ARBA" id="ARBA00023316"/>
    </source>
</evidence>
<dbReference type="Gene3D" id="2.40.40.10">
    <property type="entry name" value="RlpA-like domain"/>
    <property type="match status" value="1"/>
</dbReference>
<name>A0A1I3Z2V2_9HYPH</name>
<dbReference type="SMART" id="SM00925">
    <property type="entry name" value="MltA"/>
    <property type="match status" value="1"/>
</dbReference>
<evidence type="ECO:0000313" key="9">
    <source>
        <dbReference type="Proteomes" id="UP000198755"/>
    </source>
</evidence>
<dbReference type="PANTHER" id="PTHR30124">
    <property type="entry name" value="MEMBRANE-BOUND LYTIC MUREIN TRANSGLYCOSYLASE A"/>
    <property type="match status" value="1"/>
</dbReference>
<dbReference type="PIRSF" id="PIRSF019422">
    <property type="entry name" value="MltA"/>
    <property type="match status" value="1"/>
</dbReference>
<evidence type="ECO:0000256" key="2">
    <source>
        <dbReference type="ARBA" id="ARBA00012587"/>
    </source>
</evidence>
<feature type="chain" id="PRO_5011756443" description="peptidoglycan lytic exotransglycosylase" evidence="6">
    <location>
        <begin position="27"/>
        <end position="414"/>
    </location>
</feature>
<gene>
    <name evidence="8" type="ORF">SAMN05444581_10733</name>
</gene>
<dbReference type="EC" id="4.2.2.n1" evidence="2"/>
<dbReference type="GO" id="GO:0019867">
    <property type="term" value="C:outer membrane"/>
    <property type="evidence" value="ECO:0007669"/>
    <property type="project" value="InterPro"/>
</dbReference>
<keyword evidence="3" id="KW-0456">Lyase</keyword>
<dbReference type="STRING" id="1612308.SAMN05444581_10733"/>
<dbReference type="PANTHER" id="PTHR30124:SF0">
    <property type="entry name" value="MEMBRANE-BOUND LYTIC MUREIN TRANSGLYCOSYLASE A"/>
    <property type="match status" value="1"/>
</dbReference>
<feature type="domain" description="Lytic transglycosylase MltA" evidence="7">
    <location>
        <begin position="143"/>
        <end position="306"/>
    </location>
</feature>
<dbReference type="GO" id="GO:0009253">
    <property type="term" value="P:peptidoglycan catabolic process"/>
    <property type="evidence" value="ECO:0007669"/>
    <property type="project" value="TreeGrafter"/>
</dbReference>
<dbReference type="Pfam" id="PF03562">
    <property type="entry name" value="MltA"/>
    <property type="match status" value="1"/>
</dbReference>
<evidence type="ECO:0000256" key="3">
    <source>
        <dbReference type="ARBA" id="ARBA00023239"/>
    </source>
</evidence>
<dbReference type="AlphaFoldDB" id="A0A1I3Z2V2"/>
<dbReference type="InterPro" id="IPR036908">
    <property type="entry name" value="RlpA-like_sf"/>
</dbReference>
<evidence type="ECO:0000256" key="6">
    <source>
        <dbReference type="SAM" id="SignalP"/>
    </source>
</evidence>
<dbReference type="Gene3D" id="2.40.240.50">
    <property type="entry name" value="Barwin-like endoglucanases"/>
    <property type="match status" value="1"/>
</dbReference>
<evidence type="ECO:0000256" key="5">
    <source>
        <dbReference type="ARBA" id="ARBA00030918"/>
    </source>
</evidence>